<evidence type="ECO:0000256" key="3">
    <source>
        <dbReference type="ARBA" id="ARBA00011977"/>
    </source>
</evidence>
<comment type="function">
    <text evidence="2">Catalyzes the formation of N(7)-methylguanine at position 46 (m7G46) in tRNA.</text>
</comment>
<evidence type="ECO:0000256" key="4">
    <source>
        <dbReference type="ARBA" id="ARBA00022603"/>
    </source>
</evidence>
<keyword evidence="6" id="KW-0949">S-adenosyl-L-methionine</keyword>
<dbReference type="GO" id="GO:0008176">
    <property type="term" value="F:tRNA (guanine(46)-N7)-methyltransferase activity"/>
    <property type="evidence" value="ECO:0007669"/>
    <property type="project" value="UniProtKB-EC"/>
</dbReference>
<dbReference type="PANTHER" id="PTHR23417">
    <property type="entry name" value="3-DEOXY-D-MANNO-OCTULOSONIC-ACID TRANSFERASE/TRNA GUANINE-N 7 - -METHYLTRANSFERASE"/>
    <property type="match status" value="1"/>
</dbReference>
<evidence type="ECO:0000256" key="2">
    <source>
        <dbReference type="ARBA" id="ARBA00003015"/>
    </source>
</evidence>
<dbReference type="EC" id="2.1.1.33" evidence="3"/>
<dbReference type="EMBL" id="JAOB01000040">
    <property type="protein sequence ID" value="EUA43913.1"/>
    <property type="molecule type" value="Genomic_DNA"/>
</dbReference>
<keyword evidence="7" id="KW-0819">tRNA processing</keyword>
<evidence type="ECO:0000256" key="7">
    <source>
        <dbReference type="ARBA" id="ARBA00022694"/>
    </source>
</evidence>
<dbReference type="SUPFAM" id="SSF53335">
    <property type="entry name" value="S-adenosyl-L-methionine-dependent methyltransferases"/>
    <property type="match status" value="1"/>
</dbReference>
<dbReference type="GO" id="GO:0043527">
    <property type="term" value="C:tRNA methyltransferase complex"/>
    <property type="evidence" value="ECO:0007669"/>
    <property type="project" value="TreeGrafter"/>
</dbReference>
<evidence type="ECO:0000256" key="5">
    <source>
        <dbReference type="ARBA" id="ARBA00022679"/>
    </source>
</evidence>
<organism evidence="8">
    <name type="scientific">Mycobacterium xenopi 4042</name>
    <dbReference type="NCBI Taxonomy" id="1299334"/>
    <lineage>
        <taxon>Bacteria</taxon>
        <taxon>Bacillati</taxon>
        <taxon>Actinomycetota</taxon>
        <taxon>Actinomycetes</taxon>
        <taxon>Mycobacteriales</taxon>
        <taxon>Mycobacteriaceae</taxon>
        <taxon>Mycobacterium</taxon>
    </lineage>
</organism>
<accession>X8BL03</accession>
<comment type="caution">
    <text evidence="8">The sequence shown here is derived from an EMBL/GenBank/DDBJ whole genome shotgun (WGS) entry which is preliminary data.</text>
</comment>
<dbReference type="Gene3D" id="3.40.50.150">
    <property type="entry name" value="Vaccinia Virus protein VP39"/>
    <property type="match status" value="1"/>
</dbReference>
<sequence length="98" mass="10289">MVLEIGCGAGTSTLEMARAEPDVDVIAVDVYRRGLAQLLSAMHREDVGNIRLIRGDAVDVLDHLIAPASLTGFGSSSPTRGPRLATTSAGCCNQLRLP</sequence>
<dbReference type="PANTHER" id="PTHR23417:SF14">
    <property type="entry name" value="PENTACOTRIPEPTIDE-REPEAT REGION OF PRORP DOMAIN-CONTAINING PROTEIN"/>
    <property type="match status" value="1"/>
</dbReference>
<name>X8BL03_MYCXE</name>
<dbReference type="InterPro" id="IPR029063">
    <property type="entry name" value="SAM-dependent_MTases_sf"/>
</dbReference>
<evidence type="ECO:0000313" key="8">
    <source>
        <dbReference type="EMBL" id="EUA43913.1"/>
    </source>
</evidence>
<dbReference type="Pfam" id="PF02390">
    <property type="entry name" value="Methyltransf_4"/>
    <property type="match status" value="1"/>
</dbReference>
<dbReference type="PATRIC" id="fig|1299334.3.peg.3888"/>
<evidence type="ECO:0000256" key="1">
    <source>
        <dbReference type="ARBA" id="ARBA00000142"/>
    </source>
</evidence>
<reference evidence="8" key="1">
    <citation type="submission" date="2014-01" db="EMBL/GenBank/DDBJ databases">
        <authorList>
            <person name="Brown-Elliot B."/>
            <person name="Wallace R."/>
            <person name="Lenaerts A."/>
            <person name="Ordway D."/>
            <person name="DeGroote M.A."/>
            <person name="Parker T."/>
            <person name="Sizemore C."/>
            <person name="Tallon L.J."/>
            <person name="Sadzewicz L.K."/>
            <person name="Sengamalay N."/>
            <person name="Fraser C.M."/>
            <person name="Hine E."/>
            <person name="Shefchek K.A."/>
            <person name="Das S.P."/>
            <person name="Tettelin H."/>
        </authorList>
    </citation>
    <scope>NUCLEOTIDE SEQUENCE [LARGE SCALE GENOMIC DNA]</scope>
    <source>
        <strain evidence="8">4042</strain>
    </source>
</reference>
<evidence type="ECO:0000256" key="6">
    <source>
        <dbReference type="ARBA" id="ARBA00022691"/>
    </source>
</evidence>
<keyword evidence="5 8" id="KW-0808">Transferase</keyword>
<protein>
    <recommendedName>
        <fullName evidence="3">tRNA (guanine(46)-N(7))-methyltransferase</fullName>
        <ecNumber evidence="3">2.1.1.33</ecNumber>
    </recommendedName>
</protein>
<comment type="catalytic activity">
    <reaction evidence="1">
        <text>guanosine(46) in tRNA + S-adenosyl-L-methionine = N(7)-methylguanosine(46) in tRNA + S-adenosyl-L-homocysteine</text>
        <dbReference type="Rhea" id="RHEA:42708"/>
        <dbReference type="Rhea" id="RHEA-COMP:10188"/>
        <dbReference type="Rhea" id="RHEA-COMP:10189"/>
        <dbReference type="ChEBI" id="CHEBI:57856"/>
        <dbReference type="ChEBI" id="CHEBI:59789"/>
        <dbReference type="ChEBI" id="CHEBI:74269"/>
        <dbReference type="ChEBI" id="CHEBI:74480"/>
        <dbReference type="EC" id="2.1.1.33"/>
    </reaction>
</comment>
<dbReference type="AlphaFoldDB" id="X8BL03"/>
<proteinExistence type="predicted"/>
<dbReference type="PROSITE" id="PS51625">
    <property type="entry name" value="SAM_MT_TRMB"/>
    <property type="match status" value="1"/>
</dbReference>
<dbReference type="CDD" id="cd02440">
    <property type="entry name" value="AdoMet_MTases"/>
    <property type="match status" value="1"/>
</dbReference>
<gene>
    <name evidence="8" type="ORF">I553_8247</name>
</gene>
<keyword evidence="4 8" id="KW-0489">Methyltransferase</keyword>
<dbReference type="InterPro" id="IPR003358">
    <property type="entry name" value="tRNA_(Gua-N-7)_MeTrfase_Trmb"/>
</dbReference>